<protein>
    <submittedName>
        <fullName evidence="1">Uncharacterized protein</fullName>
    </submittedName>
</protein>
<evidence type="ECO:0000313" key="1">
    <source>
        <dbReference type="EMBL" id="GBC04456.1"/>
    </source>
</evidence>
<dbReference type="AlphaFoldDB" id="A0A2Z6RNT0"/>
<dbReference type="Proteomes" id="UP000615446">
    <property type="component" value="Unassembled WGS sequence"/>
</dbReference>
<organism evidence="1 3">
    <name type="scientific">Rhizophagus clarus</name>
    <dbReference type="NCBI Taxonomy" id="94130"/>
    <lineage>
        <taxon>Eukaryota</taxon>
        <taxon>Fungi</taxon>
        <taxon>Fungi incertae sedis</taxon>
        <taxon>Mucoromycota</taxon>
        <taxon>Glomeromycotina</taxon>
        <taxon>Glomeromycetes</taxon>
        <taxon>Glomerales</taxon>
        <taxon>Glomeraceae</taxon>
        <taxon>Rhizophagus</taxon>
    </lineage>
</organism>
<comment type="caution">
    <text evidence="1">The sequence shown here is derived from an EMBL/GenBank/DDBJ whole genome shotgun (WGS) entry which is preliminary data.</text>
</comment>
<name>A0A2Z6RNT0_9GLOM</name>
<reference evidence="2" key="2">
    <citation type="submission" date="2019-10" db="EMBL/GenBank/DDBJ databases">
        <title>Conservation and host-specific expression of non-tandemly repeated heterogenous ribosome RNA gene in arbuscular mycorrhizal fungi.</title>
        <authorList>
            <person name="Maeda T."/>
            <person name="Kobayashi Y."/>
            <person name="Nakagawa T."/>
            <person name="Ezawa T."/>
            <person name="Yamaguchi K."/>
            <person name="Bino T."/>
            <person name="Nishimoto Y."/>
            <person name="Shigenobu S."/>
            <person name="Kawaguchi M."/>
        </authorList>
    </citation>
    <scope>NUCLEOTIDE SEQUENCE</scope>
    <source>
        <strain evidence="2">HR1</strain>
    </source>
</reference>
<dbReference type="EMBL" id="BEXD01003948">
    <property type="protein sequence ID" value="GBC04456.1"/>
    <property type="molecule type" value="Genomic_DNA"/>
</dbReference>
<dbReference type="Proteomes" id="UP000247702">
    <property type="component" value="Unassembled WGS sequence"/>
</dbReference>
<gene>
    <name evidence="2" type="ORF">RCL2_003052800</name>
    <name evidence="1" type="ORF">RclHR1_00570012</name>
</gene>
<accession>A0A2Z6RNT0</accession>
<proteinExistence type="predicted"/>
<reference evidence="1 3" key="1">
    <citation type="submission" date="2017-11" db="EMBL/GenBank/DDBJ databases">
        <title>The genome of Rhizophagus clarus HR1 reveals common genetic basis of auxotrophy among arbuscular mycorrhizal fungi.</title>
        <authorList>
            <person name="Kobayashi Y."/>
        </authorList>
    </citation>
    <scope>NUCLEOTIDE SEQUENCE [LARGE SCALE GENOMIC DNA]</scope>
    <source>
        <strain evidence="1 3">HR1</strain>
    </source>
</reference>
<evidence type="ECO:0000313" key="3">
    <source>
        <dbReference type="Proteomes" id="UP000247702"/>
    </source>
</evidence>
<keyword evidence="3" id="KW-1185">Reference proteome</keyword>
<evidence type="ECO:0000313" key="2">
    <source>
        <dbReference type="EMBL" id="GET04222.1"/>
    </source>
</evidence>
<dbReference type="EMBL" id="BLAL01000338">
    <property type="protein sequence ID" value="GET04222.1"/>
    <property type="molecule type" value="Genomic_DNA"/>
</dbReference>
<sequence>MLVCERLRVPKMFGIVVLEYRVTLSKSVPCLILGDNVIRIVFKEYCGNDYSSGKNYSTYYASKKGCQSPM</sequence>